<evidence type="ECO:0000256" key="7">
    <source>
        <dbReference type="ARBA" id="ARBA00022840"/>
    </source>
</evidence>
<evidence type="ECO:0000256" key="9">
    <source>
        <dbReference type="ARBA" id="ARBA00023136"/>
    </source>
</evidence>
<dbReference type="Gene3D" id="3.40.50.300">
    <property type="entry name" value="P-loop containing nucleotide triphosphate hydrolases"/>
    <property type="match status" value="1"/>
</dbReference>
<accession>A0A0F4KUX7</accession>
<evidence type="ECO:0000256" key="2">
    <source>
        <dbReference type="ARBA" id="ARBA00005417"/>
    </source>
</evidence>
<dbReference type="Pfam" id="PF00005">
    <property type="entry name" value="ABC_tran"/>
    <property type="match status" value="1"/>
</dbReference>
<dbReference type="AlphaFoldDB" id="A0A0F4KUX7"/>
<dbReference type="InterPro" id="IPR017871">
    <property type="entry name" value="ABC_transporter-like_CS"/>
</dbReference>
<organism evidence="11 12">
    <name type="scientific">Bifidobacterium asteroides</name>
    <dbReference type="NCBI Taxonomy" id="1684"/>
    <lineage>
        <taxon>Bacteria</taxon>
        <taxon>Bacillati</taxon>
        <taxon>Actinomycetota</taxon>
        <taxon>Actinomycetes</taxon>
        <taxon>Bifidobacteriales</taxon>
        <taxon>Bifidobacteriaceae</taxon>
        <taxon>Bifidobacterium</taxon>
    </lineage>
</organism>
<dbReference type="PROSITE" id="PS00211">
    <property type="entry name" value="ABC_TRANSPORTER_1"/>
    <property type="match status" value="1"/>
</dbReference>
<keyword evidence="9" id="KW-0472">Membrane</keyword>
<dbReference type="InterPro" id="IPR003439">
    <property type="entry name" value="ABC_transporter-like_ATP-bd"/>
</dbReference>
<dbReference type="GO" id="GO:0005886">
    <property type="term" value="C:plasma membrane"/>
    <property type="evidence" value="ECO:0007669"/>
    <property type="project" value="UniProtKB-SubCell"/>
</dbReference>
<keyword evidence="4" id="KW-1003">Cell membrane</keyword>
<evidence type="ECO:0000256" key="5">
    <source>
        <dbReference type="ARBA" id="ARBA00022519"/>
    </source>
</evidence>
<dbReference type="OrthoDB" id="8481147at2"/>
<keyword evidence="7" id="KW-0067">ATP-binding</keyword>
<dbReference type="Proteomes" id="UP000033648">
    <property type="component" value="Unassembled WGS sequence"/>
</dbReference>
<keyword evidence="5" id="KW-0997">Cell inner membrane</keyword>
<reference evidence="11 12" key="1">
    <citation type="submission" date="2014-12" db="EMBL/GenBank/DDBJ databases">
        <title>Comparative genomics of the lactic acid bacteria isolated from the honey bee gut.</title>
        <authorList>
            <person name="Ellegaard K.M."/>
            <person name="Tamarit D."/>
            <person name="Javelind E."/>
            <person name="Olofsson T."/>
            <person name="Andersson S.G."/>
            <person name="Vasquez A."/>
        </authorList>
    </citation>
    <scope>NUCLEOTIDE SEQUENCE [LARGE SCALE GENOMIC DNA]</scope>
    <source>
        <strain evidence="11 12">Bin2</strain>
    </source>
</reference>
<dbReference type="PANTHER" id="PTHR43297:SF14">
    <property type="entry name" value="ATPASE AAA-TYPE CORE DOMAIN-CONTAINING PROTEIN"/>
    <property type="match status" value="1"/>
</dbReference>
<dbReference type="EMBL" id="JWME01000011">
    <property type="protein sequence ID" value="KJY49819.1"/>
    <property type="molecule type" value="Genomic_DNA"/>
</dbReference>
<proteinExistence type="inferred from homology"/>
<evidence type="ECO:0000256" key="1">
    <source>
        <dbReference type="ARBA" id="ARBA00004202"/>
    </source>
</evidence>
<keyword evidence="8" id="KW-1278">Translocase</keyword>
<evidence type="ECO:0000313" key="12">
    <source>
        <dbReference type="Proteomes" id="UP000033648"/>
    </source>
</evidence>
<gene>
    <name evidence="11" type="ORF">JF69_11290</name>
</gene>
<keyword evidence="3" id="KW-0813">Transport</keyword>
<dbReference type="SMART" id="SM00382">
    <property type="entry name" value="AAA"/>
    <property type="match status" value="1"/>
</dbReference>
<evidence type="ECO:0000256" key="4">
    <source>
        <dbReference type="ARBA" id="ARBA00022475"/>
    </source>
</evidence>
<dbReference type="InterPro" id="IPR050388">
    <property type="entry name" value="ABC_Ni/Peptide_Import"/>
</dbReference>
<dbReference type="InterPro" id="IPR027417">
    <property type="entry name" value="P-loop_NTPase"/>
</dbReference>
<dbReference type="CDD" id="cd03257">
    <property type="entry name" value="ABC_NikE_OppD_transporters"/>
    <property type="match status" value="1"/>
</dbReference>
<dbReference type="PANTHER" id="PTHR43297">
    <property type="entry name" value="OLIGOPEPTIDE TRANSPORT ATP-BINDING PROTEIN APPD"/>
    <property type="match status" value="1"/>
</dbReference>
<evidence type="ECO:0000256" key="8">
    <source>
        <dbReference type="ARBA" id="ARBA00022967"/>
    </source>
</evidence>
<comment type="subcellular location">
    <subcellularLocation>
        <location evidence="1">Cell membrane</location>
        <topology evidence="1">Peripheral membrane protein</topology>
    </subcellularLocation>
</comment>
<dbReference type="SUPFAM" id="SSF52540">
    <property type="entry name" value="P-loop containing nucleoside triphosphate hydrolases"/>
    <property type="match status" value="1"/>
</dbReference>
<dbReference type="PATRIC" id="fig|1684.4.peg.1219"/>
<dbReference type="GO" id="GO:0016887">
    <property type="term" value="F:ATP hydrolysis activity"/>
    <property type="evidence" value="ECO:0007669"/>
    <property type="project" value="InterPro"/>
</dbReference>
<name>A0A0F4KUX7_9BIFI</name>
<feature type="domain" description="ABC transporter" evidence="10">
    <location>
        <begin position="3"/>
        <end position="246"/>
    </location>
</feature>
<evidence type="ECO:0000256" key="6">
    <source>
        <dbReference type="ARBA" id="ARBA00022741"/>
    </source>
</evidence>
<evidence type="ECO:0000256" key="3">
    <source>
        <dbReference type="ARBA" id="ARBA00022448"/>
    </source>
</evidence>
<evidence type="ECO:0000313" key="11">
    <source>
        <dbReference type="EMBL" id="KJY49819.1"/>
    </source>
</evidence>
<dbReference type="PROSITE" id="PS50893">
    <property type="entry name" value="ABC_TRANSPORTER_2"/>
    <property type="match status" value="1"/>
</dbReference>
<protein>
    <submittedName>
        <fullName evidence="11">ABC transporter, ATP binding protein, putative Oligopeptide porter</fullName>
    </submittedName>
</protein>
<sequence length="264" mass="28288">MSLNIDGLSLSINGRTILDQVDLKVADGQRVGLIGSSGSGKSMIARCVLGTAPLTASLSGSILVDGLQILGSDDRSLADLRGSRMGMIFQNPSTALNPVKKIYSQVELPLRRHYRLSAQERRRWVMEILAQVGLDADLAGSYPHELSGGQQQRAAIATALVTKPRLILADEPTTALDAITQRQIVDLLVSLVDQSGASLLFITHDFSVLARVADYCYILDAGRVVESGQTQSILRSPSSPQGRTLVRAARELTLSTDGGKHEAD</sequence>
<comment type="caution">
    <text evidence="11">The sequence shown here is derived from an EMBL/GenBank/DDBJ whole genome shotgun (WGS) entry which is preliminary data.</text>
</comment>
<dbReference type="GO" id="GO:0005524">
    <property type="term" value="F:ATP binding"/>
    <property type="evidence" value="ECO:0007669"/>
    <property type="project" value="UniProtKB-KW"/>
</dbReference>
<keyword evidence="6" id="KW-0547">Nucleotide-binding</keyword>
<comment type="similarity">
    <text evidence="2">Belongs to the ABC transporter superfamily.</text>
</comment>
<dbReference type="InterPro" id="IPR003593">
    <property type="entry name" value="AAA+_ATPase"/>
</dbReference>
<evidence type="ECO:0000259" key="10">
    <source>
        <dbReference type="PROSITE" id="PS50893"/>
    </source>
</evidence>